<reference evidence="1 2" key="1">
    <citation type="submission" date="2014-06" db="EMBL/GenBank/DDBJ databases">
        <authorList>
            <person name="Swart Estienne"/>
        </authorList>
    </citation>
    <scope>NUCLEOTIDE SEQUENCE [LARGE SCALE GENOMIC DNA]</scope>
    <source>
        <strain evidence="1 2">130c</strain>
    </source>
</reference>
<accession>A0A078ACU3</accession>
<keyword evidence="2" id="KW-1185">Reference proteome</keyword>
<protein>
    <submittedName>
        <fullName evidence="1">Uncharacterized protein</fullName>
    </submittedName>
</protein>
<gene>
    <name evidence="1" type="primary">Contig16779.g17872</name>
    <name evidence="1" type="ORF">STYLEM_8677</name>
</gene>
<evidence type="ECO:0000313" key="1">
    <source>
        <dbReference type="EMBL" id="CDW79686.1"/>
    </source>
</evidence>
<organism evidence="1 2">
    <name type="scientific">Stylonychia lemnae</name>
    <name type="common">Ciliate</name>
    <dbReference type="NCBI Taxonomy" id="5949"/>
    <lineage>
        <taxon>Eukaryota</taxon>
        <taxon>Sar</taxon>
        <taxon>Alveolata</taxon>
        <taxon>Ciliophora</taxon>
        <taxon>Intramacronucleata</taxon>
        <taxon>Spirotrichea</taxon>
        <taxon>Stichotrichia</taxon>
        <taxon>Sporadotrichida</taxon>
        <taxon>Oxytrichidae</taxon>
        <taxon>Stylonychinae</taxon>
        <taxon>Stylonychia</taxon>
    </lineage>
</organism>
<dbReference type="Proteomes" id="UP000039865">
    <property type="component" value="Unassembled WGS sequence"/>
</dbReference>
<sequence length="157" mass="18106">MDPQIYSYVGIRLESTFAKTPDEMFAHINVMYFADEKYMITEREVLTITNALSATGGYIEIIRLICVAVIYLFRAESFYASLMKKFLITENGPSEAIIQNQDETSKDDIGRNYNKIHSGKLSYLKKIKSRSPITFNFKDRLNCLLTSSKKDRGKLQY</sequence>
<evidence type="ECO:0000313" key="2">
    <source>
        <dbReference type="Proteomes" id="UP000039865"/>
    </source>
</evidence>
<dbReference type="OrthoDB" id="292498at2759"/>
<dbReference type="InParanoid" id="A0A078ACU3"/>
<name>A0A078ACU3_STYLE</name>
<dbReference type="EMBL" id="CCKQ01008249">
    <property type="protein sequence ID" value="CDW79686.1"/>
    <property type="molecule type" value="Genomic_DNA"/>
</dbReference>
<dbReference type="AlphaFoldDB" id="A0A078ACU3"/>
<proteinExistence type="predicted"/>